<evidence type="ECO:0000313" key="2">
    <source>
        <dbReference type="Proteomes" id="UP001500067"/>
    </source>
</evidence>
<protein>
    <recommendedName>
        <fullName evidence="3">Cyclase</fullName>
    </recommendedName>
</protein>
<comment type="caution">
    <text evidence="1">The sequence shown here is derived from an EMBL/GenBank/DDBJ whole genome shotgun (WGS) entry which is preliminary data.</text>
</comment>
<organism evidence="1 2">
    <name type="scientific">Nemorincola caseinilytica</name>
    <dbReference type="NCBI Taxonomy" id="2054315"/>
    <lineage>
        <taxon>Bacteria</taxon>
        <taxon>Pseudomonadati</taxon>
        <taxon>Bacteroidota</taxon>
        <taxon>Chitinophagia</taxon>
        <taxon>Chitinophagales</taxon>
        <taxon>Chitinophagaceae</taxon>
        <taxon>Nemorincola</taxon>
    </lineage>
</organism>
<accession>A0ABP8N3E0</accession>
<name>A0ABP8N3E0_9BACT</name>
<reference evidence="2" key="1">
    <citation type="journal article" date="2019" name="Int. J. Syst. Evol. Microbiol.">
        <title>The Global Catalogue of Microorganisms (GCM) 10K type strain sequencing project: providing services to taxonomists for standard genome sequencing and annotation.</title>
        <authorList>
            <consortium name="The Broad Institute Genomics Platform"/>
            <consortium name="The Broad Institute Genome Sequencing Center for Infectious Disease"/>
            <person name="Wu L."/>
            <person name="Ma J."/>
        </authorList>
    </citation>
    <scope>NUCLEOTIDE SEQUENCE [LARGE SCALE GENOMIC DNA]</scope>
    <source>
        <strain evidence="2">JCM 32105</strain>
    </source>
</reference>
<keyword evidence="2" id="KW-1185">Reference proteome</keyword>
<gene>
    <name evidence="1" type="ORF">GCM10023093_00330</name>
</gene>
<dbReference type="EMBL" id="BAABFA010000001">
    <property type="protein sequence ID" value="GAA4459401.1"/>
    <property type="molecule type" value="Genomic_DNA"/>
</dbReference>
<evidence type="ECO:0008006" key="3">
    <source>
        <dbReference type="Google" id="ProtNLM"/>
    </source>
</evidence>
<dbReference type="RefSeq" id="WP_345076674.1">
    <property type="nucleotide sequence ID" value="NZ_BAABFA010000001.1"/>
</dbReference>
<dbReference type="Gene3D" id="3.30.70.100">
    <property type="match status" value="1"/>
</dbReference>
<sequence length="91" mass="9986">MATTLIVSIKVEDMAKWKMAFDEAVPMREKLGIKVTGIYQSADDANSISLISEYPSLEMAKAVVASPEWEAAQKRAGVIGGFDIKYFNKIA</sequence>
<evidence type="ECO:0000313" key="1">
    <source>
        <dbReference type="EMBL" id="GAA4459401.1"/>
    </source>
</evidence>
<proteinExistence type="predicted"/>
<dbReference type="Proteomes" id="UP001500067">
    <property type="component" value="Unassembled WGS sequence"/>
</dbReference>